<dbReference type="GO" id="GO:0005525">
    <property type="term" value="F:GTP binding"/>
    <property type="evidence" value="ECO:0007669"/>
    <property type="project" value="InterPro"/>
</dbReference>
<dbReference type="InterPro" id="IPR006073">
    <property type="entry name" value="GTP-bd"/>
</dbReference>
<dbReference type="Gene3D" id="3.40.50.300">
    <property type="entry name" value="P-loop containing nucleotide triphosphate hydrolases"/>
    <property type="match status" value="1"/>
</dbReference>
<dbReference type="OrthoDB" id="8954335at2759"/>
<comment type="caution">
    <text evidence="3">The sequence shown here is derived from an EMBL/GenBank/DDBJ whole genome shotgun (WGS) entry which is preliminary data.</text>
</comment>
<protein>
    <submittedName>
        <fullName evidence="3">P-loop containing nucleoside triphosphate hydrolase protein</fullName>
    </submittedName>
</protein>
<dbReference type="GO" id="GO:0016787">
    <property type="term" value="F:hydrolase activity"/>
    <property type="evidence" value="ECO:0007669"/>
    <property type="project" value="UniProtKB-KW"/>
</dbReference>
<dbReference type="SUPFAM" id="SSF52540">
    <property type="entry name" value="P-loop containing nucleoside triphosphate hydrolases"/>
    <property type="match status" value="1"/>
</dbReference>
<dbReference type="Proteomes" id="UP000807353">
    <property type="component" value="Unassembled WGS sequence"/>
</dbReference>
<organism evidence="3 4">
    <name type="scientific">Collybia nuda</name>
    <dbReference type="NCBI Taxonomy" id="64659"/>
    <lineage>
        <taxon>Eukaryota</taxon>
        <taxon>Fungi</taxon>
        <taxon>Dikarya</taxon>
        <taxon>Basidiomycota</taxon>
        <taxon>Agaricomycotina</taxon>
        <taxon>Agaricomycetes</taxon>
        <taxon>Agaricomycetidae</taxon>
        <taxon>Agaricales</taxon>
        <taxon>Tricholomatineae</taxon>
        <taxon>Clitocybaceae</taxon>
        <taxon>Collybia</taxon>
    </lineage>
</organism>
<dbReference type="CDD" id="cd00882">
    <property type="entry name" value="Ras_like_GTPase"/>
    <property type="match status" value="1"/>
</dbReference>
<dbReference type="AlphaFoldDB" id="A0A9P5Y6W3"/>
<dbReference type="InterPro" id="IPR027417">
    <property type="entry name" value="P-loop_NTPase"/>
</dbReference>
<name>A0A9P5Y6W3_9AGAR</name>
<dbReference type="EMBL" id="MU150259">
    <property type="protein sequence ID" value="KAF9463789.1"/>
    <property type="molecule type" value="Genomic_DNA"/>
</dbReference>
<sequence>MPTSSVKPDIRPISLPFLRRSLPPNAPHYTKMVQLSNPSDVRPDDKIIALMGPTGTGKSTFIDIASGQKKKTAGHSLKSETSKVRAIRIPHPDPENKNSYVLVDTPGFNDTNKTDTEVLALIAGWLKDTYKKDVKLAAIVYLHRISDNRMSGSPLQNLRMFSKLCGDGATTHVVLATTMWSKVKAGVGEKREAELKAKFWNAMLQLGSQTDRFEDNAVSAWKIIDQAVSGKQESPLLLQEELVDLNRRLSETEAGKTLYSSLQKLIVEQKEVIRKLRDEANHEQNQQLVKELTMQYEELETSLAATFEQLKEMKIPFGRRLRMLFSFSKPRARPIEI</sequence>
<keyword evidence="1" id="KW-0175">Coiled coil</keyword>
<keyword evidence="4" id="KW-1185">Reference proteome</keyword>
<accession>A0A9P5Y6W3</accession>
<evidence type="ECO:0000313" key="3">
    <source>
        <dbReference type="EMBL" id="KAF9463789.1"/>
    </source>
</evidence>
<reference evidence="3" key="1">
    <citation type="submission" date="2020-11" db="EMBL/GenBank/DDBJ databases">
        <authorList>
            <consortium name="DOE Joint Genome Institute"/>
            <person name="Ahrendt S."/>
            <person name="Riley R."/>
            <person name="Andreopoulos W."/>
            <person name="Labutti K."/>
            <person name="Pangilinan J."/>
            <person name="Ruiz-Duenas F.J."/>
            <person name="Barrasa J.M."/>
            <person name="Sanchez-Garcia M."/>
            <person name="Camarero S."/>
            <person name="Miyauchi S."/>
            <person name="Serrano A."/>
            <person name="Linde D."/>
            <person name="Babiker R."/>
            <person name="Drula E."/>
            <person name="Ayuso-Fernandez I."/>
            <person name="Pacheco R."/>
            <person name="Padilla G."/>
            <person name="Ferreira P."/>
            <person name="Barriuso J."/>
            <person name="Kellner H."/>
            <person name="Castanera R."/>
            <person name="Alfaro M."/>
            <person name="Ramirez L."/>
            <person name="Pisabarro A.G."/>
            <person name="Kuo A."/>
            <person name="Tritt A."/>
            <person name="Lipzen A."/>
            <person name="He G."/>
            <person name="Yan M."/>
            <person name="Ng V."/>
            <person name="Cullen D."/>
            <person name="Martin F."/>
            <person name="Rosso M.-N."/>
            <person name="Henrissat B."/>
            <person name="Hibbett D."/>
            <person name="Martinez A.T."/>
            <person name="Grigoriev I.V."/>
        </authorList>
    </citation>
    <scope>NUCLEOTIDE SEQUENCE</scope>
    <source>
        <strain evidence="3">CBS 247.69</strain>
    </source>
</reference>
<feature type="coiled-coil region" evidence="1">
    <location>
        <begin position="259"/>
        <end position="309"/>
    </location>
</feature>
<gene>
    <name evidence="3" type="ORF">BDZ94DRAFT_1192333</name>
</gene>
<keyword evidence="3" id="KW-0378">Hydrolase</keyword>
<evidence type="ECO:0000256" key="1">
    <source>
        <dbReference type="SAM" id="Coils"/>
    </source>
</evidence>
<evidence type="ECO:0000313" key="4">
    <source>
        <dbReference type="Proteomes" id="UP000807353"/>
    </source>
</evidence>
<proteinExistence type="predicted"/>
<feature type="domain" description="G" evidence="2">
    <location>
        <begin position="48"/>
        <end position="116"/>
    </location>
</feature>
<dbReference type="Pfam" id="PF01926">
    <property type="entry name" value="MMR_HSR1"/>
    <property type="match status" value="1"/>
</dbReference>
<evidence type="ECO:0000259" key="2">
    <source>
        <dbReference type="Pfam" id="PF01926"/>
    </source>
</evidence>